<protein>
    <submittedName>
        <fullName evidence="1">Uncharacterized protein</fullName>
    </submittedName>
</protein>
<organism evidence="1 2">
    <name type="scientific">Austropuccinia psidii MF-1</name>
    <dbReference type="NCBI Taxonomy" id="1389203"/>
    <lineage>
        <taxon>Eukaryota</taxon>
        <taxon>Fungi</taxon>
        <taxon>Dikarya</taxon>
        <taxon>Basidiomycota</taxon>
        <taxon>Pucciniomycotina</taxon>
        <taxon>Pucciniomycetes</taxon>
        <taxon>Pucciniales</taxon>
        <taxon>Sphaerophragmiaceae</taxon>
        <taxon>Austropuccinia</taxon>
    </lineage>
</organism>
<keyword evidence="2" id="KW-1185">Reference proteome</keyword>
<accession>A0A9Q3GSP5</accession>
<sequence length="81" mass="8330">MLCGQQPCPAPEEPWFGSLEGLSSPASTQMPVGVVSSIDPAMVKLPLFAYRVHGPKLSNSSCPVATTVIGGSNLNQIGFGA</sequence>
<dbReference type="Proteomes" id="UP000765509">
    <property type="component" value="Unassembled WGS sequence"/>
</dbReference>
<dbReference type="AlphaFoldDB" id="A0A9Q3GSP5"/>
<comment type="caution">
    <text evidence="1">The sequence shown here is derived from an EMBL/GenBank/DDBJ whole genome shotgun (WGS) entry which is preliminary data.</text>
</comment>
<evidence type="ECO:0000313" key="2">
    <source>
        <dbReference type="Proteomes" id="UP000765509"/>
    </source>
</evidence>
<name>A0A9Q3GSP5_9BASI</name>
<proteinExistence type="predicted"/>
<reference evidence="1" key="1">
    <citation type="submission" date="2021-03" db="EMBL/GenBank/DDBJ databases">
        <title>Draft genome sequence of rust myrtle Austropuccinia psidii MF-1, a brazilian biotype.</title>
        <authorList>
            <person name="Quecine M.C."/>
            <person name="Pachon D.M.R."/>
            <person name="Bonatelli M.L."/>
            <person name="Correr F.H."/>
            <person name="Franceschini L.M."/>
            <person name="Leite T.F."/>
            <person name="Margarido G.R.A."/>
            <person name="Almeida C.A."/>
            <person name="Ferrarezi J.A."/>
            <person name="Labate C.A."/>
        </authorList>
    </citation>
    <scope>NUCLEOTIDE SEQUENCE</scope>
    <source>
        <strain evidence="1">MF-1</strain>
    </source>
</reference>
<evidence type="ECO:0000313" key="1">
    <source>
        <dbReference type="EMBL" id="MBW0477852.1"/>
    </source>
</evidence>
<dbReference type="EMBL" id="AVOT02004950">
    <property type="protein sequence ID" value="MBW0477852.1"/>
    <property type="molecule type" value="Genomic_DNA"/>
</dbReference>
<gene>
    <name evidence="1" type="ORF">O181_017567</name>
</gene>